<keyword evidence="3" id="KW-1185">Reference proteome</keyword>
<sequence>MKFQTIGNPNGPKVLLIHAMFMTYKSFLNLVEYLKEDYFIIMPTLDGHDVEESSTFFSIDDEVDKILTYLKGNNIDELDFILGTSLGAIIAFEVYHRNIVHIKKVFLDGGPFLKFGSLFQRIAMKKFWRICYLMRQNAQNGTERLDKLFAGLGKLMSNVCCYISKESVENLSRACYSFPLPKLDETAQKSVTFIYGTKEPARICIFRLKKYKYSNILKKAGYGHCGYLLNHPKEYAEMLKK</sequence>
<dbReference type="SUPFAM" id="SSF53474">
    <property type="entry name" value="alpha/beta-Hydrolases"/>
    <property type="match status" value="1"/>
</dbReference>
<dbReference type="Pfam" id="PF00561">
    <property type="entry name" value="Abhydrolase_1"/>
    <property type="match status" value="1"/>
</dbReference>
<accession>A0A1J0GIK7</accession>
<dbReference type="RefSeq" id="WP_071613529.1">
    <property type="nucleotide sequence ID" value="NZ_CP015756.1"/>
</dbReference>
<evidence type="ECO:0000259" key="1">
    <source>
        <dbReference type="Pfam" id="PF00561"/>
    </source>
</evidence>
<dbReference type="InterPro" id="IPR029058">
    <property type="entry name" value="AB_hydrolase_fold"/>
</dbReference>
<name>A0A1J0GIK7_9CLOT</name>
<dbReference type="KEGG" id="ceu:A7L45_14690"/>
<dbReference type="Gene3D" id="3.40.50.1820">
    <property type="entry name" value="alpha/beta hydrolase"/>
    <property type="match status" value="1"/>
</dbReference>
<protein>
    <submittedName>
        <fullName evidence="2">Alpha/beta hydrolase</fullName>
    </submittedName>
</protein>
<organism evidence="2 3">
    <name type="scientific">Clostridium estertheticum subsp. estertheticum</name>
    <dbReference type="NCBI Taxonomy" id="1552"/>
    <lineage>
        <taxon>Bacteria</taxon>
        <taxon>Bacillati</taxon>
        <taxon>Bacillota</taxon>
        <taxon>Clostridia</taxon>
        <taxon>Eubacteriales</taxon>
        <taxon>Clostridiaceae</taxon>
        <taxon>Clostridium</taxon>
    </lineage>
</organism>
<dbReference type="GO" id="GO:0016787">
    <property type="term" value="F:hydrolase activity"/>
    <property type="evidence" value="ECO:0007669"/>
    <property type="project" value="UniProtKB-KW"/>
</dbReference>
<proteinExistence type="predicted"/>
<reference evidence="3" key="1">
    <citation type="journal article" date="2016" name="Front. Microbiol.">
        <title>Complete Genome Sequence of Clostridium estertheticum DSM 8809, a Microbe Identified in Spoiled Vacuum Packed Beef.</title>
        <authorList>
            <person name="Yu Z."/>
            <person name="Gunn L."/>
            <person name="Brennan E."/>
            <person name="Reid R."/>
            <person name="Wall P.G."/>
            <person name="Gaora O.P."/>
            <person name="Hurley D."/>
            <person name="Bolton D."/>
            <person name="Fanning S."/>
        </authorList>
    </citation>
    <scope>NUCLEOTIDE SEQUENCE [LARGE SCALE GENOMIC DNA]</scope>
    <source>
        <strain evidence="3">DSM 8809</strain>
    </source>
</reference>
<dbReference type="STRING" id="1552.A7L45_14690"/>
<evidence type="ECO:0000313" key="3">
    <source>
        <dbReference type="Proteomes" id="UP000182569"/>
    </source>
</evidence>
<dbReference type="AlphaFoldDB" id="A0A1J0GIK7"/>
<dbReference type="OrthoDB" id="1643507at2"/>
<gene>
    <name evidence="2" type="ORF">A7L45_14690</name>
</gene>
<dbReference type="InterPro" id="IPR000073">
    <property type="entry name" value="AB_hydrolase_1"/>
</dbReference>
<feature type="domain" description="AB hydrolase-1" evidence="1">
    <location>
        <begin position="14"/>
        <end position="176"/>
    </location>
</feature>
<evidence type="ECO:0000313" key="2">
    <source>
        <dbReference type="EMBL" id="APC41234.1"/>
    </source>
</evidence>
<dbReference type="EMBL" id="CP015756">
    <property type="protein sequence ID" value="APC41234.1"/>
    <property type="molecule type" value="Genomic_DNA"/>
</dbReference>
<keyword evidence="2" id="KW-0378">Hydrolase</keyword>
<dbReference type="Proteomes" id="UP000182569">
    <property type="component" value="Chromosome"/>
</dbReference>